<proteinExistence type="inferred from homology"/>
<comment type="similarity">
    <text evidence="2 7">Belongs to the MIP/aquaporin (TC 1.A.8) family.</text>
</comment>
<evidence type="ECO:0000256" key="5">
    <source>
        <dbReference type="ARBA" id="ARBA00022989"/>
    </source>
</evidence>
<feature type="transmembrane region" description="Helical" evidence="9">
    <location>
        <begin position="285"/>
        <end position="305"/>
    </location>
</feature>
<feature type="transmembrane region" description="Helical" evidence="9">
    <location>
        <begin position="179"/>
        <end position="201"/>
    </location>
</feature>
<organism evidence="10 11">
    <name type="scientific">Hondaea fermentalgiana</name>
    <dbReference type="NCBI Taxonomy" id="2315210"/>
    <lineage>
        <taxon>Eukaryota</taxon>
        <taxon>Sar</taxon>
        <taxon>Stramenopiles</taxon>
        <taxon>Bigyra</taxon>
        <taxon>Labyrinthulomycetes</taxon>
        <taxon>Thraustochytrida</taxon>
        <taxon>Thraustochytriidae</taxon>
        <taxon>Hondaea</taxon>
    </lineage>
</organism>
<dbReference type="InterPro" id="IPR022357">
    <property type="entry name" value="MIP_CS"/>
</dbReference>
<keyword evidence="6 9" id="KW-0472">Membrane</keyword>
<dbReference type="GO" id="GO:0015250">
    <property type="term" value="F:water channel activity"/>
    <property type="evidence" value="ECO:0007669"/>
    <property type="project" value="TreeGrafter"/>
</dbReference>
<keyword evidence="11" id="KW-1185">Reference proteome</keyword>
<evidence type="ECO:0000256" key="6">
    <source>
        <dbReference type="ARBA" id="ARBA00023136"/>
    </source>
</evidence>
<dbReference type="InterPro" id="IPR000425">
    <property type="entry name" value="MIP"/>
</dbReference>
<gene>
    <name evidence="10" type="ORF">FCC1311_005002</name>
</gene>
<dbReference type="PANTHER" id="PTHR43829">
    <property type="entry name" value="AQUAPORIN OR AQUAGLYCEROPORIN RELATED"/>
    <property type="match status" value="1"/>
</dbReference>
<evidence type="ECO:0000256" key="7">
    <source>
        <dbReference type="RuleBase" id="RU000477"/>
    </source>
</evidence>
<feature type="transmembrane region" description="Helical" evidence="9">
    <location>
        <begin position="252"/>
        <end position="273"/>
    </location>
</feature>
<feature type="transmembrane region" description="Helical" evidence="9">
    <location>
        <begin position="339"/>
        <end position="361"/>
    </location>
</feature>
<dbReference type="InterPro" id="IPR023271">
    <property type="entry name" value="Aquaporin-like"/>
</dbReference>
<feature type="region of interest" description="Disordered" evidence="8">
    <location>
        <begin position="1"/>
        <end position="42"/>
    </location>
</feature>
<dbReference type="EMBL" id="BEYU01000005">
    <property type="protein sequence ID" value="GBG24282.1"/>
    <property type="molecule type" value="Genomic_DNA"/>
</dbReference>
<evidence type="ECO:0000313" key="11">
    <source>
        <dbReference type="Proteomes" id="UP000241890"/>
    </source>
</evidence>
<feature type="transmembrane region" description="Helical" evidence="9">
    <location>
        <begin position="138"/>
        <end position="158"/>
    </location>
</feature>
<dbReference type="AlphaFoldDB" id="A0A2R5FZU2"/>
<name>A0A2R5FZU2_9STRA</name>
<dbReference type="GO" id="GO:0005886">
    <property type="term" value="C:plasma membrane"/>
    <property type="evidence" value="ECO:0007669"/>
    <property type="project" value="TreeGrafter"/>
</dbReference>
<evidence type="ECO:0000256" key="2">
    <source>
        <dbReference type="ARBA" id="ARBA00006175"/>
    </source>
</evidence>
<evidence type="ECO:0000313" key="10">
    <source>
        <dbReference type="EMBL" id="GBG24282.1"/>
    </source>
</evidence>
<dbReference type="InterPro" id="IPR050363">
    <property type="entry name" value="MIP/Aquaporin"/>
</dbReference>
<dbReference type="OrthoDB" id="3222at2759"/>
<evidence type="ECO:0000256" key="4">
    <source>
        <dbReference type="ARBA" id="ARBA00022692"/>
    </source>
</evidence>
<dbReference type="InParanoid" id="A0A2R5FZU2"/>
<evidence type="ECO:0000256" key="8">
    <source>
        <dbReference type="SAM" id="MobiDB-lite"/>
    </source>
</evidence>
<dbReference type="PANTHER" id="PTHR43829:SF9">
    <property type="entry name" value="AQUAPORIN-9"/>
    <property type="match status" value="1"/>
</dbReference>
<keyword evidence="4 7" id="KW-0812">Transmembrane</keyword>
<dbReference type="Proteomes" id="UP000241890">
    <property type="component" value="Unassembled WGS sequence"/>
</dbReference>
<evidence type="ECO:0000256" key="9">
    <source>
        <dbReference type="SAM" id="Phobius"/>
    </source>
</evidence>
<dbReference type="Pfam" id="PF00230">
    <property type="entry name" value="MIP"/>
    <property type="match status" value="1"/>
</dbReference>
<accession>A0A2R5FZU2</accession>
<sequence length="365" mass="39173">MIGADEGQDARTQQENHRVNAPTVARANATAPGTPGSPADPISMQMEYAKHENRSETSAEMNGMENPHTGLQGQYVGFIQKLRCDPTDTPDEMRTPSFTRELVAEFIGCFLLILYGCGINATATLFAAQSGLFQVSVIWGFAVLLAIWTTGSISGAHINPSVSLSLMLLKPEDFPAWKLLPYWFAQLLGCFAGAAMVYLLMGTSIETFEYTNGIIRGEENSDWSASIFGMYYPNPGYRNTEGLGWGYTHVTMAGSLGCEILGTAVLMFSVLALNDPRNQLRLGPAAAAFGVSMVIILNVAIFGAINQAGYNPARDLGPRLVAACAGWGDIAFPGPQNGFWVYTIGPLIGAPLGGAVHEFILMRGL</sequence>
<evidence type="ECO:0000256" key="1">
    <source>
        <dbReference type="ARBA" id="ARBA00004141"/>
    </source>
</evidence>
<evidence type="ECO:0000256" key="3">
    <source>
        <dbReference type="ARBA" id="ARBA00022448"/>
    </source>
</evidence>
<dbReference type="SUPFAM" id="SSF81338">
    <property type="entry name" value="Aquaporin-like"/>
    <property type="match status" value="1"/>
</dbReference>
<dbReference type="GO" id="GO:0015254">
    <property type="term" value="F:glycerol channel activity"/>
    <property type="evidence" value="ECO:0007669"/>
    <property type="project" value="TreeGrafter"/>
</dbReference>
<feature type="transmembrane region" description="Helical" evidence="9">
    <location>
        <begin position="102"/>
        <end position="126"/>
    </location>
</feature>
<dbReference type="PROSITE" id="PS00221">
    <property type="entry name" value="MIP"/>
    <property type="match status" value="1"/>
</dbReference>
<dbReference type="Gene3D" id="1.20.1080.10">
    <property type="entry name" value="Glycerol uptake facilitator protein"/>
    <property type="match status" value="1"/>
</dbReference>
<comment type="caution">
    <text evidence="10">The sequence shown here is derived from an EMBL/GenBank/DDBJ whole genome shotgun (WGS) entry which is preliminary data.</text>
</comment>
<feature type="compositionally biased region" description="Basic and acidic residues" evidence="8">
    <location>
        <begin position="8"/>
        <end position="18"/>
    </location>
</feature>
<keyword evidence="5 9" id="KW-1133">Transmembrane helix</keyword>
<comment type="subcellular location">
    <subcellularLocation>
        <location evidence="1">Membrane</location>
        <topology evidence="1">Multi-pass membrane protein</topology>
    </subcellularLocation>
</comment>
<dbReference type="PRINTS" id="PR00783">
    <property type="entry name" value="MINTRINSICP"/>
</dbReference>
<reference evidence="10 11" key="1">
    <citation type="submission" date="2017-12" db="EMBL/GenBank/DDBJ databases">
        <title>Sequencing, de novo assembly and annotation of complete genome of a new Thraustochytrid species, strain FCC1311.</title>
        <authorList>
            <person name="Sedici K."/>
            <person name="Godart F."/>
            <person name="Aiese Cigliano R."/>
            <person name="Sanseverino W."/>
            <person name="Barakat M."/>
            <person name="Ortet P."/>
            <person name="Marechal E."/>
            <person name="Cagnac O."/>
            <person name="Amato A."/>
        </authorList>
    </citation>
    <scope>NUCLEOTIDE SEQUENCE [LARGE SCALE GENOMIC DNA]</scope>
</reference>
<protein>
    <submittedName>
        <fullName evidence="10">Aquaporin-9</fullName>
    </submittedName>
</protein>
<keyword evidence="3 7" id="KW-0813">Transport</keyword>